<feature type="transmembrane region" description="Helical" evidence="2">
    <location>
        <begin position="281"/>
        <end position="298"/>
    </location>
</feature>
<feature type="region of interest" description="Disordered" evidence="1">
    <location>
        <begin position="303"/>
        <end position="366"/>
    </location>
</feature>
<keyword evidence="2" id="KW-1133">Transmembrane helix</keyword>
<dbReference type="AlphaFoldDB" id="A0A285H2P2"/>
<feature type="transmembrane region" description="Helical" evidence="2">
    <location>
        <begin position="149"/>
        <end position="170"/>
    </location>
</feature>
<keyword evidence="2" id="KW-0812">Transmembrane</keyword>
<accession>A0A285H2P2</accession>
<keyword evidence="2" id="KW-0472">Membrane</keyword>
<feature type="transmembrane region" description="Helical" evidence="2">
    <location>
        <begin position="21"/>
        <end position="40"/>
    </location>
</feature>
<feature type="transmembrane region" description="Helical" evidence="2">
    <location>
        <begin position="96"/>
        <end position="115"/>
    </location>
</feature>
<evidence type="ECO:0000256" key="1">
    <source>
        <dbReference type="SAM" id="MobiDB-lite"/>
    </source>
</evidence>
<feature type="compositionally biased region" description="Low complexity" evidence="1">
    <location>
        <begin position="330"/>
        <end position="349"/>
    </location>
</feature>
<feature type="compositionally biased region" description="Basic and acidic residues" evidence="1">
    <location>
        <begin position="353"/>
        <end position="366"/>
    </location>
</feature>
<protein>
    <submittedName>
        <fullName evidence="3">Uncharacterized protein</fullName>
    </submittedName>
</protein>
<feature type="transmembrane region" description="Helical" evidence="2">
    <location>
        <begin position="226"/>
        <end position="245"/>
    </location>
</feature>
<dbReference type="RefSeq" id="WP_179855105.1">
    <property type="nucleotide sequence ID" value="NZ_OBDY01000003.1"/>
</dbReference>
<dbReference type="EMBL" id="OBDY01000003">
    <property type="protein sequence ID" value="SNY28751.1"/>
    <property type="molecule type" value="Genomic_DNA"/>
</dbReference>
<proteinExistence type="predicted"/>
<keyword evidence="4" id="KW-1185">Reference proteome</keyword>
<evidence type="ECO:0000256" key="2">
    <source>
        <dbReference type="SAM" id="Phobius"/>
    </source>
</evidence>
<organism evidence="3 4">
    <name type="scientific">Paractinoplanes atraurantiacus</name>
    <dbReference type="NCBI Taxonomy" id="1036182"/>
    <lineage>
        <taxon>Bacteria</taxon>
        <taxon>Bacillati</taxon>
        <taxon>Actinomycetota</taxon>
        <taxon>Actinomycetes</taxon>
        <taxon>Micromonosporales</taxon>
        <taxon>Micromonosporaceae</taxon>
        <taxon>Paractinoplanes</taxon>
    </lineage>
</organism>
<feature type="transmembrane region" description="Helical" evidence="2">
    <location>
        <begin position="190"/>
        <end position="214"/>
    </location>
</feature>
<feature type="transmembrane region" description="Helical" evidence="2">
    <location>
        <begin position="121"/>
        <end position="142"/>
    </location>
</feature>
<evidence type="ECO:0000313" key="3">
    <source>
        <dbReference type="EMBL" id="SNY28751.1"/>
    </source>
</evidence>
<gene>
    <name evidence="3" type="ORF">SAMN05421748_103128</name>
</gene>
<dbReference type="Proteomes" id="UP000219612">
    <property type="component" value="Unassembled WGS sequence"/>
</dbReference>
<evidence type="ECO:0000313" key="4">
    <source>
        <dbReference type="Proteomes" id="UP000219612"/>
    </source>
</evidence>
<feature type="transmembrane region" description="Helical" evidence="2">
    <location>
        <begin position="60"/>
        <end position="84"/>
    </location>
</feature>
<reference evidence="3 4" key="1">
    <citation type="submission" date="2017-09" db="EMBL/GenBank/DDBJ databases">
        <authorList>
            <person name="Ehlers B."/>
            <person name="Leendertz F.H."/>
        </authorList>
    </citation>
    <scope>NUCLEOTIDE SEQUENCE [LARGE SCALE GENOMIC DNA]</scope>
    <source>
        <strain evidence="3 4">CGMCC 4.6857</strain>
    </source>
</reference>
<name>A0A285H2P2_9ACTN</name>
<sequence>MSEQETPAPPKADASAEQPSSTGLLLALATLIWMAAMLWSARATITGREDAEMEVTSTAYALPGAISAALVTGAAAGLAVLGLISRRRTLGATARFAVATGTGLLIGLIGALTVVTINTEGWMYAVVGGTIAAAATIGGALAGFRVPRVINAIGWGSVAVFVVGFVLNLFQSPLLTALGSRDTQSSQASAAQWFSYGQSFLSGLAAGLVAYKLLRRARKRSGELDVPWGFYAVAGGGPGLLLVVAEVLTRTAGSRVLELAGKVSDLELVVQQMLSGARLDSALVVLFVGALSAMFAVGRTIRPADDEDEDEPPAVAPVSRSGRVRRTPDEPTAAEPQAAATAEPQAAADDAADEKVATGKSDKQAE</sequence>